<organism evidence="1 2">
    <name type="scientific">Sphingobium yanoikuyae ATCC 51230</name>
    <dbReference type="NCBI Taxonomy" id="883163"/>
    <lineage>
        <taxon>Bacteria</taxon>
        <taxon>Pseudomonadati</taxon>
        <taxon>Pseudomonadota</taxon>
        <taxon>Alphaproteobacteria</taxon>
        <taxon>Sphingomonadales</taxon>
        <taxon>Sphingomonadaceae</taxon>
        <taxon>Sphingobium</taxon>
    </lineage>
</organism>
<keyword evidence="2" id="KW-1185">Reference proteome</keyword>
<dbReference type="EMBL" id="AGZU01000008">
    <property type="protein sequence ID" value="EKU74598.1"/>
    <property type="molecule type" value="Genomic_DNA"/>
</dbReference>
<evidence type="ECO:0000313" key="1">
    <source>
        <dbReference type="EMBL" id="EKU74598.1"/>
    </source>
</evidence>
<dbReference type="RefSeq" id="WP_004209239.1">
    <property type="nucleotide sequence ID" value="NZ_JH992904.1"/>
</dbReference>
<accession>K9CRL6</accession>
<comment type="caution">
    <text evidence="1">The sequence shown here is derived from an EMBL/GenBank/DDBJ whole genome shotgun (WGS) entry which is preliminary data.</text>
</comment>
<proteinExistence type="predicted"/>
<dbReference type="AlphaFoldDB" id="K9CRL6"/>
<protein>
    <submittedName>
        <fullName evidence="1">Uncharacterized protein</fullName>
    </submittedName>
</protein>
<dbReference type="Proteomes" id="UP000009887">
    <property type="component" value="Unassembled WGS sequence"/>
</dbReference>
<reference evidence="1 2" key="1">
    <citation type="submission" date="2012-09" db="EMBL/GenBank/DDBJ databases">
        <title>The Genome Sequence of Sphingobium yanoikuyae ATCC 51230.</title>
        <authorList>
            <consortium name="The Broad Institute Genome Sequencing Platform"/>
            <person name="Earl A."/>
            <person name="Ward D."/>
            <person name="Feldgarden M."/>
            <person name="Gevers D."/>
            <person name="Huys G."/>
            <person name="Walker B."/>
            <person name="Young S.K."/>
            <person name="Zeng Q."/>
            <person name="Gargeya S."/>
            <person name="Fitzgerald M."/>
            <person name="Haas B."/>
            <person name="Abouelleil A."/>
            <person name="Alvarado L."/>
            <person name="Arachchi H.M."/>
            <person name="Berlin A.M."/>
            <person name="Chapman S.B."/>
            <person name="Goldberg J."/>
            <person name="Griggs A."/>
            <person name="Gujja S."/>
            <person name="Hansen M."/>
            <person name="Howarth C."/>
            <person name="Imamovic A."/>
            <person name="Larimer J."/>
            <person name="McCowen C."/>
            <person name="Montmayeur A."/>
            <person name="Murphy C."/>
            <person name="Neiman D."/>
            <person name="Pearson M."/>
            <person name="Priest M."/>
            <person name="Roberts A."/>
            <person name="Saif S."/>
            <person name="Shea T."/>
            <person name="Sisk P."/>
            <person name="Sykes S."/>
            <person name="Wortman J."/>
            <person name="Nusbaum C."/>
            <person name="Birren B."/>
        </authorList>
    </citation>
    <scope>NUCLEOTIDE SEQUENCE [LARGE SCALE GENOMIC DNA]</scope>
    <source>
        <strain evidence="1 2">ATCC 51230</strain>
    </source>
</reference>
<evidence type="ECO:0000313" key="2">
    <source>
        <dbReference type="Proteomes" id="UP000009887"/>
    </source>
</evidence>
<dbReference type="HOGENOM" id="CLU_1282546_0_0_5"/>
<name>K9CRL6_SPHYA</name>
<sequence>MTKIYESDDWHDSPGGWRSTIKNVVPERWISVVEGLARCKAACPDYPQVAHDMLVWRLQNCLIAAKAAVIEVRHGEDDDIGRYHHIPVIEEWSDQAWASINSEVWAAGNIRTIENRFGTLRRIQYKDVAIDRDGLDALVKHLAGLIPTATKPKPKPPSEFVWSAWVQERKARGALPSVEALLEEAQIAFPENKITQAAARRAFGGGRPGPRKHIP</sequence>
<gene>
    <name evidence="1" type="ORF">HMPREF9718_02126</name>
</gene>